<protein>
    <submittedName>
        <fullName evidence="1">Uncharacterized protein</fullName>
    </submittedName>
</protein>
<gene>
    <name evidence="1" type="ORF">TRICI_000413</name>
</gene>
<evidence type="ECO:0000313" key="2">
    <source>
        <dbReference type="Proteomes" id="UP000761534"/>
    </source>
</evidence>
<dbReference type="AlphaFoldDB" id="A0A642VDK1"/>
<reference evidence="1" key="1">
    <citation type="journal article" date="2019" name="G3 (Bethesda)">
        <title>Genome Assemblies of Two Rare Opportunistic Yeast Pathogens: Diutina rugosa (syn. Candida rugosa) and Trichomonascus ciferrii (syn. Candida ciferrii).</title>
        <authorList>
            <person name="Mixao V."/>
            <person name="Saus E."/>
            <person name="Hansen A.P."/>
            <person name="Lass-Florl C."/>
            <person name="Gabaldon T."/>
        </authorList>
    </citation>
    <scope>NUCLEOTIDE SEQUENCE</scope>
    <source>
        <strain evidence="1">CBS 4856</strain>
    </source>
</reference>
<accession>A0A642VDK1</accession>
<name>A0A642VDK1_9ASCO</name>
<evidence type="ECO:0000313" key="1">
    <source>
        <dbReference type="EMBL" id="KAA8917464.1"/>
    </source>
</evidence>
<proteinExistence type="predicted"/>
<keyword evidence="2" id="KW-1185">Reference proteome</keyword>
<sequence length="417" mass="47828">MEAEDDGSMFTLLIHGPGEDPEDPFERWVAADSLLNAPRDAYFLLSNIQTLTCQFYKSGTETLGDRTKLEALAIGLLNQVENAVLTRLYYINLLGLFFPEHLFLLATVDAFTAPLCVRAEIFPTHGNHETTTYSFHKNIRDVAIAVRQDDSSWPRDRSPVWDMFRVEPGHVMDVVSLHNLGAARPEQIGAILGGASSVRELLLERTGVVGIPNAGGNDENENNSYNDDDFLTQVERLRLKYARMRLTGAHAGGVLREIDAEHVSLDFFRTYTFSHVTSLRLMLFPEQNLKRGLLRHFPQLLDLTLRLPMWEILFAIPDEDLDKSLVSRLMLEYHCRTAKSATPSPHPHSLIRKLERLQRLEHLELTSNYDKRRERNLDLPLLNETLYMQIKRVLVNLKTLRFSKRFSVQMSSLDFYF</sequence>
<dbReference type="VEuPathDB" id="FungiDB:TRICI_000413"/>
<comment type="caution">
    <text evidence="1">The sequence shown here is derived from an EMBL/GenBank/DDBJ whole genome shotgun (WGS) entry which is preliminary data.</text>
</comment>
<dbReference type="Proteomes" id="UP000761534">
    <property type="component" value="Unassembled WGS sequence"/>
</dbReference>
<organism evidence="1 2">
    <name type="scientific">Trichomonascus ciferrii</name>
    <dbReference type="NCBI Taxonomy" id="44093"/>
    <lineage>
        <taxon>Eukaryota</taxon>
        <taxon>Fungi</taxon>
        <taxon>Dikarya</taxon>
        <taxon>Ascomycota</taxon>
        <taxon>Saccharomycotina</taxon>
        <taxon>Dipodascomycetes</taxon>
        <taxon>Dipodascales</taxon>
        <taxon>Trichomonascaceae</taxon>
        <taxon>Trichomonascus</taxon>
        <taxon>Trichomonascus ciferrii complex</taxon>
    </lineage>
</organism>
<dbReference type="EMBL" id="SWFS01000034">
    <property type="protein sequence ID" value="KAA8917464.1"/>
    <property type="molecule type" value="Genomic_DNA"/>
</dbReference>